<dbReference type="EMBL" id="CAEZUP010000123">
    <property type="protein sequence ID" value="CAB4623454.1"/>
    <property type="molecule type" value="Genomic_DNA"/>
</dbReference>
<name>A0A6J6IFV7_9ZZZZ</name>
<organism evidence="1">
    <name type="scientific">freshwater metagenome</name>
    <dbReference type="NCBI Taxonomy" id="449393"/>
    <lineage>
        <taxon>unclassified sequences</taxon>
        <taxon>metagenomes</taxon>
        <taxon>ecological metagenomes</taxon>
    </lineage>
</organism>
<sequence length="321" mass="34710">MPISLDPDLVDATVAGLLGACDVDGGPTDEQLAVLRSITVHLWNRDDLDLSEVSALDPGQTAELLGSPAARRCFHELLVALEACRHPMSAAQVGSVEAYLGALGVAGPEMQILRDLVDSGTRTAADDFQRFLRANLAERAEPSLRDRTVPADVAEPELAAKLDQLHELPPGTLGWTYMEFYRRHRIPTPGIEASWMNHFFVAHDMTHVIAGIEPTGPGELALSAFQMAMNDNEVNRSALLASLIVHEVGIGSAGKLTSESGTLADEAVADLFGRELARGARCTADFSLVDHFELATLPLTEVRERFGVTPPFDPDDGHHHW</sequence>
<evidence type="ECO:0000313" key="1">
    <source>
        <dbReference type="EMBL" id="CAB4623454.1"/>
    </source>
</evidence>
<gene>
    <name evidence="1" type="ORF">UFOPK1835_01976</name>
</gene>
<reference evidence="1" key="1">
    <citation type="submission" date="2020-05" db="EMBL/GenBank/DDBJ databases">
        <authorList>
            <person name="Chiriac C."/>
            <person name="Salcher M."/>
            <person name="Ghai R."/>
            <person name="Kavagutti S V."/>
        </authorList>
    </citation>
    <scope>NUCLEOTIDE SEQUENCE</scope>
</reference>
<accession>A0A6J6IFV7</accession>
<protein>
    <submittedName>
        <fullName evidence="1">Unannotated protein</fullName>
    </submittedName>
</protein>
<dbReference type="AlphaFoldDB" id="A0A6J6IFV7"/>
<proteinExistence type="predicted"/>